<keyword evidence="15" id="KW-1185">Reference proteome</keyword>
<evidence type="ECO:0000256" key="10">
    <source>
        <dbReference type="PIRNR" id="PIRNR000804"/>
    </source>
</evidence>
<dbReference type="InterPro" id="IPR022635">
    <property type="entry name" value="DNA_polIII_beta_C"/>
</dbReference>
<dbReference type="InterPro" id="IPR001001">
    <property type="entry name" value="DNA_polIII_beta"/>
</dbReference>
<dbReference type="AlphaFoldDB" id="A0A370DDN0"/>
<accession>A0A370DDN0</accession>
<dbReference type="Pfam" id="PF02767">
    <property type="entry name" value="DNA_pol3_beta_2"/>
    <property type="match status" value="1"/>
</dbReference>
<dbReference type="Pfam" id="PF02768">
    <property type="entry name" value="DNA_pol3_beta_3"/>
    <property type="match status" value="1"/>
</dbReference>
<dbReference type="InterPro" id="IPR046938">
    <property type="entry name" value="DNA_clamp_sf"/>
</dbReference>
<dbReference type="GO" id="GO:0006271">
    <property type="term" value="P:DNA strand elongation involved in DNA replication"/>
    <property type="evidence" value="ECO:0007669"/>
    <property type="project" value="TreeGrafter"/>
</dbReference>
<evidence type="ECO:0000256" key="8">
    <source>
        <dbReference type="ARBA" id="ARBA00022932"/>
    </source>
</evidence>
<evidence type="ECO:0000259" key="12">
    <source>
        <dbReference type="Pfam" id="PF02767"/>
    </source>
</evidence>
<keyword evidence="6 10" id="KW-0548">Nucleotidyltransferase</keyword>
<evidence type="ECO:0000256" key="6">
    <source>
        <dbReference type="ARBA" id="ARBA00022695"/>
    </source>
</evidence>
<keyword evidence="9" id="KW-0238">DNA-binding</keyword>
<dbReference type="GO" id="GO:0042802">
    <property type="term" value="F:identical protein binding"/>
    <property type="evidence" value="ECO:0007669"/>
    <property type="project" value="UniProtKB-ARBA"/>
</dbReference>
<comment type="caution">
    <text evidence="14">The sequence shown here is derived from an EMBL/GenBank/DDBJ whole genome shotgun (WGS) entry which is preliminary data.</text>
</comment>
<evidence type="ECO:0000259" key="13">
    <source>
        <dbReference type="Pfam" id="PF02768"/>
    </source>
</evidence>
<dbReference type="Gene3D" id="3.10.150.10">
    <property type="entry name" value="DNA Polymerase III, subunit A, domain 2"/>
    <property type="match status" value="1"/>
</dbReference>
<keyword evidence="8 10" id="KW-0239">DNA-directed DNA polymerase</keyword>
<dbReference type="Pfam" id="PF00712">
    <property type="entry name" value="DNA_pol3_beta"/>
    <property type="match status" value="1"/>
</dbReference>
<evidence type="ECO:0000256" key="2">
    <source>
        <dbReference type="ARBA" id="ARBA00010752"/>
    </source>
</evidence>
<comment type="function">
    <text evidence="10">Confers DNA tethering and processivity to DNA polymerases and other proteins. Acts as a clamp, forming a ring around DNA (a reaction catalyzed by the clamp-loading complex) which diffuses in an ATP-independent manner freely and bidirectionally along dsDNA. Initially characterized for its ability to contact the catalytic subunit of DNA polymerase III (Pol III), a complex, multichain enzyme responsible for most of the replicative synthesis in bacteria; Pol III exhibits 3'-5' exonuclease proofreading activity. The beta chain is required for initiation of replication as well as for processivity of DNA replication.</text>
</comment>
<evidence type="ECO:0000313" key="15">
    <source>
        <dbReference type="Proteomes" id="UP000254266"/>
    </source>
</evidence>
<dbReference type="EMBL" id="QFXC01000011">
    <property type="protein sequence ID" value="RDH82680.1"/>
    <property type="molecule type" value="Genomic_DNA"/>
</dbReference>
<proteinExistence type="inferred from homology"/>
<feature type="domain" description="DNA polymerase III beta sliding clamp C-terminal" evidence="13">
    <location>
        <begin position="245"/>
        <end position="365"/>
    </location>
</feature>
<reference evidence="14 15" key="1">
    <citation type="journal article" date="2018" name="ISME J.">
        <title>Endosymbiont genomes yield clues of tubeworm success.</title>
        <authorList>
            <person name="Li Y."/>
            <person name="Liles M.R."/>
            <person name="Halanych K.M."/>
        </authorList>
    </citation>
    <scope>NUCLEOTIDE SEQUENCE [LARGE SCALE GENOMIC DNA]</scope>
    <source>
        <strain evidence="14">A1464</strain>
    </source>
</reference>
<evidence type="ECO:0000256" key="7">
    <source>
        <dbReference type="ARBA" id="ARBA00022705"/>
    </source>
</evidence>
<evidence type="ECO:0000259" key="11">
    <source>
        <dbReference type="Pfam" id="PF00712"/>
    </source>
</evidence>
<sequence length="366" mass="40795">MKIKILRDDLLTPLQQVIGAVEKRQTLPALSNVLIKANDNHFTLTTTDLEIELVSTVNQMMDEAGEITLPAKKLLDICKALPSDAELNIEINGDKALIKSGRSRFSLTTLPASDFPALDDISSVYEFSVAQGLLKTLIEKTSFAMAQQDVRYYLNGLMLEVASGIIRTVATDGHRLSFCEKNIDADLADNKQVIIPRKGVSELLRLLSDSDEDVKVILGNNHIQCILANQRFTSKLIDGRFPDYKRVMPEASGNNMILDRDGLKQALVRASILSNEKYRGIRMIIENNLLKLQAQNPDQEEADVELEITYEGSPIEMGINVNYMIDVLNTSNQDTVQGFIKDANSSCLLMFPDEGEAKYVIMPMRL</sequence>
<name>A0A370DDN0_9GAMM</name>
<dbReference type="GO" id="GO:0005737">
    <property type="term" value="C:cytoplasm"/>
    <property type="evidence" value="ECO:0007669"/>
    <property type="project" value="UniProtKB-SubCell"/>
</dbReference>
<evidence type="ECO:0000313" key="14">
    <source>
        <dbReference type="EMBL" id="RDH82680.1"/>
    </source>
</evidence>
<organism evidence="14 15">
    <name type="scientific">endosymbiont of Galathealinum brachiosum</name>
    <dbReference type="NCBI Taxonomy" id="2200906"/>
    <lineage>
        <taxon>Bacteria</taxon>
        <taxon>Pseudomonadati</taxon>
        <taxon>Pseudomonadota</taxon>
        <taxon>Gammaproteobacteria</taxon>
        <taxon>sulfur-oxidizing symbionts</taxon>
    </lineage>
</organism>
<feature type="domain" description="DNA polymerase III beta sliding clamp central" evidence="12">
    <location>
        <begin position="129"/>
        <end position="243"/>
    </location>
</feature>
<dbReference type="Gene3D" id="3.70.10.10">
    <property type="match status" value="1"/>
</dbReference>
<comment type="subunit">
    <text evidence="10">Forms a ring-shaped head-to-tail homodimer around DNA.</text>
</comment>
<evidence type="ECO:0000256" key="9">
    <source>
        <dbReference type="ARBA" id="ARBA00023125"/>
    </source>
</evidence>
<dbReference type="PANTHER" id="PTHR30478">
    <property type="entry name" value="DNA POLYMERASE III SUBUNIT BETA"/>
    <property type="match status" value="1"/>
</dbReference>
<evidence type="ECO:0000256" key="4">
    <source>
        <dbReference type="ARBA" id="ARBA00022490"/>
    </source>
</evidence>
<keyword evidence="5 10" id="KW-0808">Transferase</keyword>
<dbReference type="PIRSF" id="PIRSF000804">
    <property type="entry name" value="DNA_pol_III_b"/>
    <property type="match status" value="1"/>
</dbReference>
<dbReference type="SUPFAM" id="SSF55979">
    <property type="entry name" value="DNA clamp"/>
    <property type="match status" value="3"/>
</dbReference>
<dbReference type="CDD" id="cd00140">
    <property type="entry name" value="beta_clamp"/>
    <property type="match status" value="1"/>
</dbReference>
<dbReference type="SMART" id="SM00480">
    <property type="entry name" value="POL3Bc"/>
    <property type="match status" value="1"/>
</dbReference>
<protein>
    <recommendedName>
        <fullName evidence="3 10">Beta sliding clamp</fullName>
    </recommendedName>
</protein>
<dbReference type="InterPro" id="IPR022634">
    <property type="entry name" value="DNA_polIII_beta_N"/>
</dbReference>
<evidence type="ECO:0000256" key="1">
    <source>
        <dbReference type="ARBA" id="ARBA00004496"/>
    </source>
</evidence>
<dbReference type="FunFam" id="3.10.150.10:FF:000001">
    <property type="entry name" value="Beta sliding clamp"/>
    <property type="match status" value="1"/>
</dbReference>
<comment type="subcellular location">
    <subcellularLocation>
        <location evidence="1 10">Cytoplasm</location>
    </subcellularLocation>
</comment>
<dbReference type="NCBIfam" id="TIGR00663">
    <property type="entry name" value="dnan"/>
    <property type="match status" value="1"/>
</dbReference>
<gene>
    <name evidence="14" type="ORF">DIZ80_10395</name>
</gene>
<keyword evidence="4 10" id="KW-0963">Cytoplasm</keyword>
<feature type="domain" description="DNA polymerase III beta sliding clamp N-terminal" evidence="11">
    <location>
        <begin position="1"/>
        <end position="119"/>
    </location>
</feature>
<dbReference type="GO" id="GO:0003677">
    <property type="term" value="F:DNA binding"/>
    <property type="evidence" value="ECO:0007669"/>
    <property type="project" value="UniProtKB-UniRule"/>
</dbReference>
<dbReference type="GO" id="GO:0008408">
    <property type="term" value="F:3'-5' exonuclease activity"/>
    <property type="evidence" value="ECO:0007669"/>
    <property type="project" value="InterPro"/>
</dbReference>
<dbReference type="Proteomes" id="UP000254266">
    <property type="component" value="Unassembled WGS sequence"/>
</dbReference>
<dbReference type="InterPro" id="IPR022637">
    <property type="entry name" value="DNA_polIII_beta_cen"/>
</dbReference>
<evidence type="ECO:0000256" key="5">
    <source>
        <dbReference type="ARBA" id="ARBA00022679"/>
    </source>
</evidence>
<evidence type="ECO:0000256" key="3">
    <source>
        <dbReference type="ARBA" id="ARBA00021035"/>
    </source>
</evidence>
<dbReference type="GO" id="GO:0003887">
    <property type="term" value="F:DNA-directed DNA polymerase activity"/>
    <property type="evidence" value="ECO:0007669"/>
    <property type="project" value="UniProtKB-UniRule"/>
</dbReference>
<dbReference type="GO" id="GO:0009360">
    <property type="term" value="C:DNA polymerase III complex"/>
    <property type="evidence" value="ECO:0007669"/>
    <property type="project" value="InterPro"/>
</dbReference>
<comment type="similarity">
    <text evidence="2 10">Belongs to the beta sliding clamp family.</text>
</comment>
<dbReference type="PANTHER" id="PTHR30478:SF0">
    <property type="entry name" value="BETA SLIDING CLAMP"/>
    <property type="match status" value="1"/>
</dbReference>
<keyword evidence="7 10" id="KW-0235">DNA replication</keyword>